<evidence type="ECO:0000313" key="2">
    <source>
        <dbReference type="Proteomes" id="UP001155034"/>
    </source>
</evidence>
<protein>
    <submittedName>
        <fullName evidence="1">Nucleoside-diphosphate-sugar epimerase</fullName>
    </submittedName>
</protein>
<dbReference type="Gene3D" id="3.40.50.720">
    <property type="entry name" value="NAD(P)-binding Rossmann-like Domain"/>
    <property type="match status" value="1"/>
</dbReference>
<sequence>MKTYGDGEQTFNFIHSDELTCSITLTAKQLDVGSETYKIGTNAETTVSDLTAQNVEILREDLDVDGVNVIHTELRTRDVRPNYSDTS</sequence>
<comment type="caution">
    <text evidence="1">The sequence shown here is derived from an EMBL/GenBank/DDBJ whole genome shotgun (WGS) entry which is preliminary data.</text>
</comment>
<reference evidence="1" key="1">
    <citation type="submission" date="2022-08" db="EMBL/GenBank/DDBJ databases">
        <title>Genomic Encyclopedia of Type Strains, Phase V (KMG-V): Genome sequencing to study the core and pangenomes of soil and plant-associated prokaryotes.</title>
        <authorList>
            <person name="Whitman W."/>
        </authorList>
    </citation>
    <scope>NUCLEOTIDE SEQUENCE</scope>
    <source>
        <strain evidence="1">SP2016B</strain>
    </source>
</reference>
<dbReference type="InterPro" id="IPR036291">
    <property type="entry name" value="NAD(P)-bd_dom_sf"/>
</dbReference>
<dbReference type="SUPFAM" id="SSF51735">
    <property type="entry name" value="NAD(P)-binding Rossmann-fold domains"/>
    <property type="match status" value="1"/>
</dbReference>
<organism evidence="1 2">
    <name type="scientific">Salinibacter ruber</name>
    <dbReference type="NCBI Taxonomy" id="146919"/>
    <lineage>
        <taxon>Bacteria</taxon>
        <taxon>Pseudomonadati</taxon>
        <taxon>Rhodothermota</taxon>
        <taxon>Rhodothermia</taxon>
        <taxon>Rhodothermales</taxon>
        <taxon>Salinibacteraceae</taxon>
        <taxon>Salinibacter</taxon>
    </lineage>
</organism>
<gene>
    <name evidence="1" type="ORF">GGP82_001162</name>
</gene>
<proteinExistence type="predicted"/>
<name>A0A9X2U2Z5_9BACT</name>
<dbReference type="EMBL" id="JANTYZ010000002">
    <property type="protein sequence ID" value="MCS3864616.1"/>
    <property type="molecule type" value="Genomic_DNA"/>
</dbReference>
<dbReference type="Gene3D" id="3.90.25.10">
    <property type="entry name" value="UDP-galactose 4-epimerase, domain 1"/>
    <property type="match status" value="1"/>
</dbReference>
<evidence type="ECO:0000313" key="1">
    <source>
        <dbReference type="EMBL" id="MCS3864616.1"/>
    </source>
</evidence>
<dbReference type="Proteomes" id="UP001155034">
    <property type="component" value="Unassembled WGS sequence"/>
</dbReference>
<dbReference type="AlphaFoldDB" id="A0A9X2U2Z5"/>
<accession>A0A9X2U2Z5</accession>